<feature type="compositionally biased region" description="Polar residues" evidence="3">
    <location>
        <begin position="28"/>
        <end position="44"/>
    </location>
</feature>
<dbReference type="GO" id="GO:0005634">
    <property type="term" value="C:nucleus"/>
    <property type="evidence" value="ECO:0007669"/>
    <property type="project" value="UniProtKB-SubCell"/>
</dbReference>
<evidence type="ECO:0000256" key="2">
    <source>
        <dbReference type="PROSITE-ProRule" id="PRU00176"/>
    </source>
</evidence>
<dbReference type="InterPro" id="IPR014720">
    <property type="entry name" value="dsRBD_dom"/>
</dbReference>
<reference evidence="6 7" key="1">
    <citation type="journal article" date="2024" name="Nat. Commun.">
        <title>Phylogenomics reveals the evolutionary origins of lichenization in chlorophyte algae.</title>
        <authorList>
            <person name="Puginier C."/>
            <person name="Libourel C."/>
            <person name="Otte J."/>
            <person name="Skaloud P."/>
            <person name="Haon M."/>
            <person name="Grisel S."/>
            <person name="Petersen M."/>
            <person name="Berrin J.G."/>
            <person name="Delaux P.M."/>
            <person name="Dal Grande F."/>
            <person name="Keller J."/>
        </authorList>
    </citation>
    <scope>NUCLEOTIDE SEQUENCE [LARGE SCALE GENOMIC DNA]</scope>
    <source>
        <strain evidence="6 7">SAG 2523</strain>
    </source>
</reference>
<feature type="region of interest" description="Disordered" evidence="3">
    <location>
        <begin position="301"/>
        <end position="321"/>
    </location>
</feature>
<dbReference type="GO" id="GO:0003723">
    <property type="term" value="F:RNA binding"/>
    <property type="evidence" value="ECO:0007669"/>
    <property type="project" value="UniProtKB-UniRule"/>
</dbReference>
<evidence type="ECO:0000259" key="4">
    <source>
        <dbReference type="PROSITE" id="PS50102"/>
    </source>
</evidence>
<dbReference type="InterPro" id="IPR000504">
    <property type="entry name" value="RRM_dom"/>
</dbReference>
<comment type="similarity">
    <text evidence="1">Belongs to the RRM CPSF6/7 family.</text>
</comment>
<protein>
    <submittedName>
        <fullName evidence="6">Uncharacterized protein</fullName>
    </submittedName>
</protein>
<dbReference type="EMBL" id="JALJOV010001097">
    <property type="protein sequence ID" value="KAK9854487.1"/>
    <property type="molecule type" value="Genomic_DNA"/>
</dbReference>
<proteinExistence type="inferred from homology"/>
<gene>
    <name evidence="6" type="ORF">WJX84_006186</name>
</gene>
<dbReference type="Pfam" id="PF00076">
    <property type="entry name" value="RRM_1"/>
    <property type="match status" value="1"/>
</dbReference>
<dbReference type="PROSITE" id="PS50137">
    <property type="entry name" value="DS_RBD"/>
    <property type="match status" value="1"/>
</dbReference>
<dbReference type="InterPro" id="IPR035979">
    <property type="entry name" value="RBD_domain_sf"/>
</dbReference>
<comment type="caution">
    <text evidence="6">The sequence shown here is derived from an EMBL/GenBank/DDBJ whole genome shotgun (WGS) entry which is preliminary data.</text>
</comment>
<dbReference type="GO" id="GO:0006397">
    <property type="term" value="P:mRNA processing"/>
    <property type="evidence" value="ECO:0007669"/>
    <property type="project" value="UniProtKB-KW"/>
</dbReference>
<dbReference type="PANTHER" id="PTHR23204">
    <property type="entry name" value="CLEAVAGE AND POLYADENYLATION SPECIFIC FACTOR"/>
    <property type="match status" value="1"/>
</dbReference>
<name>A0AAW1SS71_9CHLO</name>
<evidence type="ECO:0000313" key="6">
    <source>
        <dbReference type="EMBL" id="KAK9854487.1"/>
    </source>
</evidence>
<dbReference type="Gene3D" id="3.30.70.330">
    <property type="match status" value="1"/>
</dbReference>
<dbReference type="SUPFAM" id="SSF54928">
    <property type="entry name" value="RNA-binding domain, RBD"/>
    <property type="match status" value="1"/>
</dbReference>
<dbReference type="AlphaFoldDB" id="A0AAW1SS71"/>
<dbReference type="Proteomes" id="UP001485043">
    <property type="component" value="Unassembled WGS sequence"/>
</dbReference>
<feature type="domain" description="DRBM" evidence="5">
    <location>
        <begin position="201"/>
        <end position="272"/>
    </location>
</feature>
<feature type="region of interest" description="Disordered" evidence="3">
    <location>
        <begin position="463"/>
        <end position="494"/>
    </location>
</feature>
<dbReference type="CDD" id="cd19906">
    <property type="entry name" value="DSRM_ADAD2"/>
    <property type="match status" value="1"/>
</dbReference>
<accession>A0AAW1SS71</accession>
<evidence type="ECO:0000313" key="7">
    <source>
        <dbReference type="Proteomes" id="UP001485043"/>
    </source>
</evidence>
<organism evidence="6 7">
    <name type="scientific">Apatococcus fuscideae</name>
    <dbReference type="NCBI Taxonomy" id="2026836"/>
    <lineage>
        <taxon>Eukaryota</taxon>
        <taxon>Viridiplantae</taxon>
        <taxon>Chlorophyta</taxon>
        <taxon>core chlorophytes</taxon>
        <taxon>Trebouxiophyceae</taxon>
        <taxon>Chlorellales</taxon>
        <taxon>Chlorellaceae</taxon>
        <taxon>Apatococcus</taxon>
    </lineage>
</organism>
<dbReference type="SMART" id="SM00360">
    <property type="entry name" value="RRM"/>
    <property type="match status" value="1"/>
</dbReference>
<feature type="compositionally biased region" description="Polar residues" evidence="3">
    <location>
        <begin position="484"/>
        <end position="494"/>
    </location>
</feature>
<feature type="domain" description="RRM" evidence="4">
    <location>
        <begin position="50"/>
        <end position="128"/>
    </location>
</feature>
<evidence type="ECO:0000256" key="1">
    <source>
        <dbReference type="ARBA" id="ARBA00006265"/>
    </source>
</evidence>
<keyword evidence="2" id="KW-0694">RNA-binding</keyword>
<dbReference type="InterPro" id="IPR012677">
    <property type="entry name" value="Nucleotide-bd_a/b_plait_sf"/>
</dbReference>
<feature type="compositionally biased region" description="Gly residues" evidence="3">
    <location>
        <begin position="307"/>
        <end position="321"/>
    </location>
</feature>
<evidence type="ECO:0000259" key="5">
    <source>
        <dbReference type="PROSITE" id="PS50137"/>
    </source>
</evidence>
<dbReference type="PROSITE" id="PS50102">
    <property type="entry name" value="RRM"/>
    <property type="match status" value="1"/>
</dbReference>
<sequence>MKDPAEPVAKVSSAEDLLLDLERRSVPANKTEQTSPSIEPNFSPEQRDFVEVFVGGLPAETSDQAVKSAFSAAGGGEVVAVRVDREKSSGGCKGFGVVTFSTRPAAERACERGTEVCGRLVAAHMNTETKVEQIVADREEAPFPFDAESDSSINKLLRLLRSHPNRKTAVAAALKAVETGFPKCNHLIETFRNSPNTQNKTPLAVLHEYATRLSLELAYSESADTNLGPFNVEARLTSVGGAVLYATGTGKGRGKKDAKQVAAAAVLEMLLANVSETDFLQPGKAKQAKQQPLMLAEGGAFGRMRGGRGMRGGARGPGGRGLRGLGAVGRLGMGPMQGHGPFSPGPRGMPHYMGGRGQQGNGGDLFPPAAPLGMQGFGRGPFGDLPGQKRNFASAMNMDLLGGSPVGGMGGIAPLGNMMEGSPGFHNPMQDMGMPPNIYGQVPPGGFDPGMGAGPQGGPFDLSQGLDGPMGGGFNPGHEAFSTGPPQQGFGSIPNQFQHLGSGY</sequence>
<dbReference type="Gene3D" id="3.30.160.20">
    <property type="match status" value="1"/>
</dbReference>
<dbReference type="InterPro" id="IPR044454">
    <property type="entry name" value="ADAD2_DSRM"/>
</dbReference>
<keyword evidence="7" id="KW-1185">Reference proteome</keyword>
<evidence type="ECO:0000256" key="3">
    <source>
        <dbReference type="SAM" id="MobiDB-lite"/>
    </source>
</evidence>
<dbReference type="SUPFAM" id="SSF54768">
    <property type="entry name" value="dsRNA-binding domain-like"/>
    <property type="match status" value="1"/>
</dbReference>
<feature type="region of interest" description="Disordered" evidence="3">
    <location>
        <begin position="23"/>
        <end position="44"/>
    </location>
</feature>
<dbReference type="InterPro" id="IPR034772">
    <property type="entry name" value="CPSF6/7"/>
</dbReference>